<dbReference type="InterPro" id="IPR010697">
    <property type="entry name" value="YspA"/>
</dbReference>
<proteinExistence type="predicted"/>
<evidence type="ECO:0000313" key="2">
    <source>
        <dbReference type="Proteomes" id="UP000406735"/>
    </source>
</evidence>
<reference evidence="1 2" key="1">
    <citation type="submission" date="2019-09" db="EMBL/GenBank/DDBJ databases">
        <title>Distinct polysaccharide growth profiles of human intestinal Prevotella copri isolates.</title>
        <authorList>
            <person name="Fehlner-Peach H."/>
            <person name="Magnabosco C."/>
            <person name="Raghavan V."/>
            <person name="Scher J.U."/>
            <person name="Tett A."/>
            <person name="Cox L.M."/>
            <person name="Gottsegen C."/>
            <person name="Watters A."/>
            <person name="Wiltshire- Gordon J.D."/>
            <person name="Segata N."/>
            <person name="Bonneau R."/>
            <person name="Littman D.R."/>
        </authorList>
    </citation>
    <scope>NUCLEOTIDE SEQUENCE [LARGE SCALE GENOMIC DNA]</scope>
    <source>
        <strain evidence="2">iK21513</strain>
    </source>
</reference>
<dbReference type="Gene3D" id="3.40.50.450">
    <property type="match status" value="1"/>
</dbReference>
<dbReference type="PANTHER" id="PTHR38440">
    <property type="entry name" value="UPF0398 PROTEIN YPSA"/>
    <property type="match status" value="1"/>
</dbReference>
<dbReference type="Proteomes" id="UP000406735">
    <property type="component" value="Unassembled WGS sequence"/>
</dbReference>
<protein>
    <submittedName>
        <fullName evidence="1">DUF1273 domain-containing protein</fullName>
    </submittedName>
</protein>
<accession>A0A6A7VUC6</accession>
<comment type="caution">
    <text evidence="1">The sequence shown here is derived from an EMBL/GenBank/DDBJ whole genome shotgun (WGS) entry which is preliminary data.</text>
</comment>
<dbReference type="SUPFAM" id="SSF102405">
    <property type="entry name" value="MCP/YpsA-like"/>
    <property type="match status" value="1"/>
</dbReference>
<dbReference type="EMBL" id="VZCY01000061">
    <property type="protein sequence ID" value="MQN09710.1"/>
    <property type="molecule type" value="Genomic_DNA"/>
</dbReference>
<dbReference type="Pfam" id="PF06908">
    <property type="entry name" value="YpsA"/>
    <property type="match status" value="1"/>
</dbReference>
<dbReference type="RefSeq" id="WP_153079799.1">
    <property type="nucleotide sequence ID" value="NZ_VZCY01000061.1"/>
</dbReference>
<name>A0A6A7VUC6_9BACT</name>
<dbReference type="PANTHER" id="PTHR38440:SF1">
    <property type="entry name" value="UPF0398 PROTEIN SPR0331"/>
    <property type="match status" value="1"/>
</dbReference>
<gene>
    <name evidence="1" type="ORF">F7D97_07180</name>
</gene>
<dbReference type="AlphaFoldDB" id="A0A6A7VUC6"/>
<sequence length="165" mass="18666">MKRKNMTKFDKAVSAAFTGHRFYNFSQQEVIKERLTKAILEAYEHGISNFISGFAIGIDLMAAQIVKSLKPSCPGMTLTAAIPFRGQADRFKPGDRMVYDGLMASADEVIILSEYYYTRCFLDRDEFMVENASLLIAFYDGREKGGTYYTFKKANCLGIPVVNIY</sequence>
<organism evidence="1 2">
    <name type="scientific">Segatella copri</name>
    <dbReference type="NCBI Taxonomy" id="165179"/>
    <lineage>
        <taxon>Bacteria</taxon>
        <taxon>Pseudomonadati</taxon>
        <taxon>Bacteroidota</taxon>
        <taxon>Bacteroidia</taxon>
        <taxon>Bacteroidales</taxon>
        <taxon>Prevotellaceae</taxon>
        <taxon>Segatella</taxon>
    </lineage>
</organism>
<evidence type="ECO:0000313" key="1">
    <source>
        <dbReference type="EMBL" id="MQN09710.1"/>
    </source>
</evidence>